<protein>
    <submittedName>
        <fullName evidence="9">Chaperone protein dnaJ 1, mitochondrial isoform X2</fullName>
    </submittedName>
</protein>
<dbReference type="InterPro" id="IPR036410">
    <property type="entry name" value="HSP_DnaJ_Cys-rich_dom_sf"/>
</dbReference>
<dbReference type="Pfam" id="PF00684">
    <property type="entry name" value="DnaJ_CXXCXGXG"/>
    <property type="match status" value="1"/>
</dbReference>
<dbReference type="PRINTS" id="PR00625">
    <property type="entry name" value="JDOMAIN"/>
</dbReference>
<evidence type="ECO:0000256" key="5">
    <source>
        <dbReference type="PROSITE-ProRule" id="PRU00546"/>
    </source>
</evidence>
<dbReference type="Proteomes" id="UP000325315">
    <property type="component" value="Unassembled WGS sequence"/>
</dbReference>
<dbReference type="InterPro" id="IPR008971">
    <property type="entry name" value="HSP40/DnaJ_pept-bd"/>
</dbReference>
<keyword evidence="3 5" id="KW-0863">Zinc-finger</keyword>
<dbReference type="CDD" id="cd10747">
    <property type="entry name" value="DnaJ_C"/>
    <property type="match status" value="1"/>
</dbReference>
<dbReference type="GO" id="GO:0051082">
    <property type="term" value="F:unfolded protein binding"/>
    <property type="evidence" value="ECO:0007669"/>
    <property type="project" value="InterPro"/>
</dbReference>
<dbReference type="SMART" id="SM00271">
    <property type="entry name" value="DnaJ"/>
    <property type="match status" value="1"/>
</dbReference>
<evidence type="ECO:0000313" key="9">
    <source>
        <dbReference type="EMBL" id="KAA3476651.1"/>
    </source>
</evidence>
<dbReference type="PROSITE" id="PS00636">
    <property type="entry name" value="DNAJ_1"/>
    <property type="match status" value="1"/>
</dbReference>
<keyword evidence="6" id="KW-1133">Transmembrane helix</keyword>
<dbReference type="PANTHER" id="PTHR43096:SF36">
    <property type="entry name" value="CHAPERONE PROTEIN DNAJ 1, MITOCHONDRIAL"/>
    <property type="match status" value="1"/>
</dbReference>
<feature type="domain" description="CR-type" evidence="8">
    <location>
        <begin position="239"/>
        <end position="313"/>
    </location>
</feature>
<dbReference type="InterPro" id="IPR018253">
    <property type="entry name" value="DnaJ_domain_CS"/>
</dbReference>
<name>A0A5B6W4T2_9ROSI</name>
<dbReference type="InterPro" id="IPR036869">
    <property type="entry name" value="J_dom_sf"/>
</dbReference>
<dbReference type="HAMAP" id="MF_01152">
    <property type="entry name" value="DnaJ"/>
    <property type="match status" value="1"/>
</dbReference>
<dbReference type="Gene3D" id="6.20.20.10">
    <property type="match status" value="2"/>
</dbReference>
<dbReference type="PANTHER" id="PTHR43096">
    <property type="entry name" value="DNAJ HOMOLOG 1, MITOCHONDRIAL-RELATED"/>
    <property type="match status" value="1"/>
</dbReference>
<organism evidence="9 10">
    <name type="scientific">Gossypium australe</name>
    <dbReference type="NCBI Taxonomy" id="47621"/>
    <lineage>
        <taxon>Eukaryota</taxon>
        <taxon>Viridiplantae</taxon>
        <taxon>Streptophyta</taxon>
        <taxon>Embryophyta</taxon>
        <taxon>Tracheophyta</taxon>
        <taxon>Spermatophyta</taxon>
        <taxon>Magnoliopsida</taxon>
        <taxon>eudicotyledons</taxon>
        <taxon>Gunneridae</taxon>
        <taxon>Pentapetalae</taxon>
        <taxon>rosids</taxon>
        <taxon>malvids</taxon>
        <taxon>Malvales</taxon>
        <taxon>Malvaceae</taxon>
        <taxon>Malvoideae</taxon>
        <taxon>Gossypium</taxon>
    </lineage>
</organism>
<keyword evidence="10" id="KW-1185">Reference proteome</keyword>
<dbReference type="GO" id="GO:0008270">
    <property type="term" value="F:zinc ion binding"/>
    <property type="evidence" value="ECO:0007669"/>
    <property type="project" value="UniProtKB-KW"/>
</dbReference>
<comment type="caution">
    <text evidence="9">The sequence shown here is derived from an EMBL/GenBank/DDBJ whole genome shotgun (WGS) entry which is preliminary data.</text>
</comment>
<dbReference type="GO" id="GO:0042026">
    <property type="term" value="P:protein refolding"/>
    <property type="evidence" value="ECO:0007669"/>
    <property type="project" value="TreeGrafter"/>
</dbReference>
<accession>A0A5B6W4T2</accession>
<dbReference type="InterPro" id="IPR001623">
    <property type="entry name" value="DnaJ_domain"/>
</dbReference>
<evidence type="ECO:0000256" key="4">
    <source>
        <dbReference type="ARBA" id="ARBA00022833"/>
    </source>
</evidence>
<dbReference type="Gene3D" id="2.60.260.20">
    <property type="entry name" value="Urease metallochaperone UreE, N-terminal domain"/>
    <property type="match status" value="2"/>
</dbReference>
<feature type="transmembrane region" description="Helical" evidence="6">
    <location>
        <begin position="515"/>
        <end position="536"/>
    </location>
</feature>
<keyword evidence="1 5" id="KW-0479">Metal-binding</keyword>
<keyword evidence="6" id="KW-0472">Membrane</keyword>
<gene>
    <name evidence="9" type="ORF">EPI10_010613</name>
</gene>
<dbReference type="Gene3D" id="1.10.287.110">
    <property type="entry name" value="DnaJ domain"/>
    <property type="match status" value="1"/>
</dbReference>
<dbReference type="OrthoDB" id="10256793at2759"/>
<reference evidence="10" key="1">
    <citation type="journal article" date="2019" name="Plant Biotechnol. J.">
        <title>Genome sequencing of the Australian wild diploid species Gossypium australe highlights disease resistance and delayed gland morphogenesis.</title>
        <authorList>
            <person name="Cai Y."/>
            <person name="Cai X."/>
            <person name="Wang Q."/>
            <person name="Wang P."/>
            <person name="Zhang Y."/>
            <person name="Cai C."/>
            <person name="Xu Y."/>
            <person name="Wang K."/>
            <person name="Zhou Z."/>
            <person name="Wang C."/>
            <person name="Geng S."/>
            <person name="Li B."/>
            <person name="Dong Q."/>
            <person name="Hou Y."/>
            <person name="Wang H."/>
            <person name="Ai P."/>
            <person name="Liu Z."/>
            <person name="Yi F."/>
            <person name="Sun M."/>
            <person name="An G."/>
            <person name="Cheng J."/>
            <person name="Zhang Y."/>
            <person name="Shi Q."/>
            <person name="Xie Y."/>
            <person name="Shi X."/>
            <person name="Chang Y."/>
            <person name="Huang F."/>
            <person name="Chen Y."/>
            <person name="Hong S."/>
            <person name="Mi L."/>
            <person name="Sun Q."/>
            <person name="Zhang L."/>
            <person name="Zhou B."/>
            <person name="Peng R."/>
            <person name="Zhang X."/>
            <person name="Liu F."/>
        </authorList>
    </citation>
    <scope>NUCLEOTIDE SEQUENCE [LARGE SCALE GENOMIC DNA]</scope>
    <source>
        <strain evidence="10">cv. PA1801</strain>
    </source>
</reference>
<dbReference type="Pfam" id="PF01556">
    <property type="entry name" value="DnaJ_C"/>
    <property type="match status" value="1"/>
</dbReference>
<dbReference type="PROSITE" id="PS51188">
    <property type="entry name" value="ZF_CR"/>
    <property type="match status" value="1"/>
</dbReference>
<evidence type="ECO:0000313" key="10">
    <source>
        <dbReference type="Proteomes" id="UP000325315"/>
    </source>
</evidence>
<evidence type="ECO:0000256" key="6">
    <source>
        <dbReference type="SAM" id="Phobius"/>
    </source>
</evidence>
<dbReference type="EMBL" id="SMMG02000004">
    <property type="protein sequence ID" value="KAA3476651.1"/>
    <property type="molecule type" value="Genomic_DNA"/>
</dbReference>
<dbReference type="SUPFAM" id="SSF57938">
    <property type="entry name" value="DnaJ/Hsp40 cysteine-rich domain"/>
    <property type="match status" value="1"/>
</dbReference>
<dbReference type="GO" id="GO:0005524">
    <property type="term" value="F:ATP binding"/>
    <property type="evidence" value="ECO:0007669"/>
    <property type="project" value="InterPro"/>
</dbReference>
<dbReference type="CDD" id="cd06257">
    <property type="entry name" value="DnaJ"/>
    <property type="match status" value="1"/>
</dbReference>
<sequence>MGRFNWLRLCRRHWVSTMPVEWTIDGGDGFRKFSTIFQSLNRERALHSCSFGTGKPLDFMTPGMSLKERYFYSTGSHFSAKQDYYELLGVPKNATRDEIKKAYHALAKKYHPDANKNNPSAKRKFQEITDAYETLQNPEKRREYDTMRAGSSEDMGYGASGAKGFRYTYQTNFSDSFSKIFSEVFCVPSVYSCLYGFGYHDGSKMLKLDALQIFQDEMDQFAPDIQTEILLSFSEAAKGCTKDLQFDAFVTCDSCDGRGYPPNAKVKVCSTCRGSGTITIPPFTSTCHACKGSGRIIKEYCMSCQGSGVVEGVKEIKVTIPAGVDSGDTIRVPEAGNIRRQGSQLGNLFIKIKVADDPVFTRDGADVYVDSNISFTQAILGGAVEVPTLSGKIQVKVIILVLYHFFICITQFTLQLELIEGKRLPKHGFLAYHGDQYVRFRVNLPIEINNRQRAILEELAKEEINNENESTDEGNWSSLDFGTFCSRHNTMTSMILDVHENSCLHLHIPMAMADVIIGNVIMLLICYLLEYVLSYIPK</sequence>
<feature type="domain" description="J" evidence="7">
    <location>
        <begin position="83"/>
        <end position="148"/>
    </location>
</feature>
<evidence type="ECO:0000259" key="7">
    <source>
        <dbReference type="PROSITE" id="PS50076"/>
    </source>
</evidence>
<evidence type="ECO:0000256" key="3">
    <source>
        <dbReference type="ARBA" id="ARBA00022771"/>
    </source>
</evidence>
<dbReference type="GO" id="GO:0005737">
    <property type="term" value="C:cytoplasm"/>
    <property type="evidence" value="ECO:0007669"/>
    <property type="project" value="TreeGrafter"/>
</dbReference>
<dbReference type="SUPFAM" id="SSF46565">
    <property type="entry name" value="Chaperone J-domain"/>
    <property type="match status" value="1"/>
</dbReference>
<dbReference type="InterPro" id="IPR012724">
    <property type="entry name" value="DnaJ"/>
</dbReference>
<dbReference type="InterPro" id="IPR002939">
    <property type="entry name" value="DnaJ_C"/>
</dbReference>
<evidence type="ECO:0000256" key="1">
    <source>
        <dbReference type="ARBA" id="ARBA00022723"/>
    </source>
</evidence>
<feature type="zinc finger region" description="CR-type" evidence="5">
    <location>
        <begin position="239"/>
        <end position="313"/>
    </location>
</feature>
<keyword evidence="4 5" id="KW-0862">Zinc</keyword>
<keyword evidence="2" id="KW-0677">Repeat</keyword>
<dbReference type="InterPro" id="IPR001305">
    <property type="entry name" value="HSP_DnaJ_Cys-rich_dom"/>
</dbReference>
<dbReference type="CDD" id="cd10719">
    <property type="entry name" value="DnaJ_zf"/>
    <property type="match status" value="1"/>
</dbReference>
<evidence type="ECO:0000259" key="8">
    <source>
        <dbReference type="PROSITE" id="PS51188"/>
    </source>
</evidence>
<dbReference type="GO" id="GO:0009408">
    <property type="term" value="P:response to heat"/>
    <property type="evidence" value="ECO:0007669"/>
    <property type="project" value="InterPro"/>
</dbReference>
<proteinExistence type="inferred from homology"/>
<evidence type="ECO:0000256" key="2">
    <source>
        <dbReference type="ARBA" id="ARBA00022737"/>
    </source>
</evidence>
<dbReference type="AlphaFoldDB" id="A0A5B6W4T2"/>
<keyword evidence="6" id="KW-0812">Transmembrane</keyword>
<dbReference type="Pfam" id="PF00226">
    <property type="entry name" value="DnaJ"/>
    <property type="match status" value="1"/>
</dbReference>
<dbReference type="SUPFAM" id="SSF49493">
    <property type="entry name" value="HSP40/DnaJ peptide-binding domain"/>
    <property type="match status" value="2"/>
</dbReference>
<dbReference type="PROSITE" id="PS50076">
    <property type="entry name" value="DNAJ_2"/>
    <property type="match status" value="1"/>
</dbReference>
<dbReference type="GO" id="GO:0031072">
    <property type="term" value="F:heat shock protein binding"/>
    <property type="evidence" value="ECO:0007669"/>
    <property type="project" value="InterPro"/>
</dbReference>